<evidence type="ECO:0000313" key="2">
    <source>
        <dbReference type="EMBL" id="ABI59320.1"/>
    </source>
</evidence>
<dbReference type="HOGENOM" id="CLU_027402_41_5_4"/>
<sequence>MKREWLAGVLYQTREDAIQDVQAYMVYYNSRRLHTTLGNMTPQEFEKST</sequence>
<proteinExistence type="predicted"/>
<organism evidence="2 3">
    <name type="scientific">Nitrosomonas eutropha (strain DSM 101675 / C91 / Nm57)</name>
    <dbReference type="NCBI Taxonomy" id="335283"/>
    <lineage>
        <taxon>Bacteria</taxon>
        <taxon>Pseudomonadati</taxon>
        <taxon>Pseudomonadota</taxon>
        <taxon>Betaproteobacteria</taxon>
        <taxon>Nitrosomonadales</taxon>
        <taxon>Nitrosomonadaceae</taxon>
        <taxon>Nitrosomonas</taxon>
    </lineage>
</organism>
<dbReference type="InterPro" id="IPR012337">
    <property type="entry name" value="RNaseH-like_sf"/>
</dbReference>
<accession>Q0AH62</accession>
<protein>
    <submittedName>
        <fullName evidence="2">Integrase, catalytic region</fullName>
    </submittedName>
</protein>
<evidence type="ECO:0000313" key="3">
    <source>
        <dbReference type="Proteomes" id="UP000001966"/>
    </source>
</evidence>
<dbReference type="EMBL" id="CP000450">
    <property type="protein sequence ID" value="ABI59320.1"/>
    <property type="molecule type" value="Genomic_DNA"/>
</dbReference>
<dbReference type="Proteomes" id="UP000001966">
    <property type="component" value="Chromosome"/>
</dbReference>
<gene>
    <name evidence="2" type="ordered locus">Neut_1065</name>
</gene>
<dbReference type="GO" id="GO:0015074">
    <property type="term" value="P:DNA integration"/>
    <property type="evidence" value="ECO:0007669"/>
    <property type="project" value="InterPro"/>
</dbReference>
<dbReference type="Pfam" id="PF13683">
    <property type="entry name" value="rve_3"/>
    <property type="match status" value="1"/>
</dbReference>
<dbReference type="InterPro" id="IPR001584">
    <property type="entry name" value="Integrase_cat-core"/>
</dbReference>
<name>Q0AH62_NITEC</name>
<dbReference type="SUPFAM" id="SSF53098">
    <property type="entry name" value="Ribonuclease H-like"/>
    <property type="match status" value="1"/>
</dbReference>
<dbReference type="eggNOG" id="COG2801">
    <property type="taxonomic scope" value="Bacteria"/>
</dbReference>
<evidence type="ECO:0000259" key="1">
    <source>
        <dbReference type="Pfam" id="PF13683"/>
    </source>
</evidence>
<feature type="domain" description="Integrase catalytic" evidence="1">
    <location>
        <begin position="1"/>
        <end position="42"/>
    </location>
</feature>
<dbReference type="AlphaFoldDB" id="Q0AH62"/>
<dbReference type="KEGG" id="net:Neut_1065"/>
<reference evidence="2 3" key="1">
    <citation type="journal article" date="2007" name="Environ. Microbiol.">
        <title>Whole-genome analysis of the ammonia-oxidizing bacterium, Nitrosomonas eutropha C91: implications for niche adaptation.</title>
        <authorList>
            <person name="Stein L.Y."/>
            <person name="Arp D.J."/>
            <person name="Berube P.M."/>
            <person name="Chain P.S."/>
            <person name="Hauser L."/>
            <person name="Jetten M.S."/>
            <person name="Klotz M.G."/>
            <person name="Larimer F.W."/>
            <person name="Norton J.M."/>
            <person name="Op den Camp H.J.M."/>
            <person name="Shin M."/>
            <person name="Wei X."/>
        </authorList>
    </citation>
    <scope>NUCLEOTIDE SEQUENCE [LARGE SCALE GENOMIC DNA]</scope>
    <source>
        <strain evidence="3">DSM 101675 / C91 / Nm57</strain>
    </source>
</reference>
<dbReference type="OrthoDB" id="9816028at2"/>
<dbReference type="STRING" id="335283.Neut_1065"/>